<dbReference type="SUPFAM" id="SSF160631">
    <property type="entry name" value="SMI1/KNR4-like"/>
    <property type="match status" value="1"/>
</dbReference>
<evidence type="ECO:0000313" key="3">
    <source>
        <dbReference type="Proteomes" id="UP000590511"/>
    </source>
</evidence>
<accession>A0A7W7HK36</accession>
<reference evidence="1 4" key="2">
    <citation type="submission" date="2021-01" db="EMBL/GenBank/DDBJ databases">
        <title>Whole genome shotgun sequence of Actinoplanes lobatus NBRC 12513.</title>
        <authorList>
            <person name="Komaki H."/>
            <person name="Tamura T."/>
        </authorList>
    </citation>
    <scope>NUCLEOTIDE SEQUENCE [LARGE SCALE GENOMIC DNA]</scope>
    <source>
        <strain evidence="1 4">NBRC 12513</strain>
    </source>
</reference>
<dbReference type="Proteomes" id="UP000590511">
    <property type="component" value="Unassembled WGS sequence"/>
</dbReference>
<dbReference type="Pfam" id="PF14568">
    <property type="entry name" value="SUKH_6"/>
    <property type="match status" value="1"/>
</dbReference>
<dbReference type="EMBL" id="BOMP01000104">
    <property type="protein sequence ID" value="GIE43226.1"/>
    <property type="molecule type" value="Genomic_DNA"/>
</dbReference>
<evidence type="ECO:0000313" key="4">
    <source>
        <dbReference type="Proteomes" id="UP000631312"/>
    </source>
</evidence>
<protein>
    <recommendedName>
        <fullName evidence="5">Knr4/Smi1-like domain-containing protein</fullName>
    </recommendedName>
</protein>
<dbReference type="EMBL" id="JACHNC010000001">
    <property type="protein sequence ID" value="MBB4751642.1"/>
    <property type="molecule type" value="Genomic_DNA"/>
</dbReference>
<evidence type="ECO:0000313" key="2">
    <source>
        <dbReference type="EMBL" id="MBB4751642.1"/>
    </source>
</evidence>
<organism evidence="2 3">
    <name type="scientific">Actinoplanes lobatus</name>
    <dbReference type="NCBI Taxonomy" id="113568"/>
    <lineage>
        <taxon>Bacteria</taxon>
        <taxon>Bacillati</taxon>
        <taxon>Actinomycetota</taxon>
        <taxon>Actinomycetes</taxon>
        <taxon>Micromonosporales</taxon>
        <taxon>Micromonosporaceae</taxon>
        <taxon>Actinoplanes</taxon>
    </lineage>
</organism>
<dbReference type="Gene3D" id="3.40.1580.10">
    <property type="entry name" value="SMI1/KNR4-like"/>
    <property type="match status" value="1"/>
</dbReference>
<reference evidence="2 3" key="1">
    <citation type="submission" date="2020-08" db="EMBL/GenBank/DDBJ databases">
        <title>Sequencing the genomes of 1000 actinobacteria strains.</title>
        <authorList>
            <person name="Klenk H.-P."/>
        </authorList>
    </citation>
    <scope>NUCLEOTIDE SEQUENCE [LARGE SCALE GENOMIC DNA]</scope>
    <source>
        <strain evidence="2 3">DSM 43150</strain>
    </source>
</reference>
<name>A0A7W7HK36_9ACTN</name>
<proteinExistence type="predicted"/>
<dbReference type="AlphaFoldDB" id="A0A7W7HK36"/>
<dbReference type="InterPro" id="IPR037883">
    <property type="entry name" value="Knr4/Smi1-like_sf"/>
</dbReference>
<gene>
    <name evidence="1" type="ORF">Alo02nite_61240</name>
    <name evidence="2" type="ORF">BJ964_005803</name>
</gene>
<sequence>MDFDAFVAEVEQVRAAKGVHPPFEAWIASDADLARVEATLRTRLPEKYKQFMKVFGAGQFMYLGFIPPVSPDGRIRGLIEKNTGEHEIPGFVAIAAVGTGDHWGFVNVDGVCSEQVYMYTFEDESLELEADDFLAFASWEGLHAGREGY</sequence>
<keyword evidence="4" id="KW-1185">Reference proteome</keyword>
<evidence type="ECO:0000313" key="1">
    <source>
        <dbReference type="EMBL" id="GIE43226.1"/>
    </source>
</evidence>
<dbReference type="RefSeq" id="WP_188123645.1">
    <property type="nucleotide sequence ID" value="NZ_BOMP01000104.1"/>
</dbReference>
<comment type="caution">
    <text evidence="2">The sequence shown here is derived from an EMBL/GenBank/DDBJ whole genome shotgun (WGS) entry which is preliminary data.</text>
</comment>
<dbReference type="Proteomes" id="UP000631312">
    <property type="component" value="Unassembled WGS sequence"/>
</dbReference>
<evidence type="ECO:0008006" key="5">
    <source>
        <dbReference type="Google" id="ProtNLM"/>
    </source>
</evidence>